<evidence type="ECO:0000313" key="2">
    <source>
        <dbReference type="EMBL" id="RHY32131.1"/>
    </source>
</evidence>
<evidence type="ECO:0000313" key="3">
    <source>
        <dbReference type="Proteomes" id="UP000285060"/>
    </source>
</evidence>
<protein>
    <submittedName>
        <fullName evidence="1">Uncharacterized protein</fullName>
    </submittedName>
</protein>
<accession>A0A024U9Y5</accession>
<dbReference type="VEuPathDB" id="FungiDB:H310_05452"/>
<proteinExistence type="predicted"/>
<keyword evidence="3" id="KW-1185">Reference proteome</keyword>
<dbReference type="EMBL" id="KI913960">
    <property type="protein sequence ID" value="ETW03020.1"/>
    <property type="molecule type" value="Genomic_DNA"/>
</dbReference>
<dbReference type="Proteomes" id="UP000285060">
    <property type="component" value="Unassembled WGS sequence"/>
</dbReference>
<sequence>MVDSSHFVCECDVATPDELKIHGANCSLAILKCPWQWREPFLDERRNKLKRKLGDTKWKDPVDPAFIDHLEPGAGKKLFRDVESDELSKIKSEIQRLNQAKASCSEHASSWDEHDDDVTKTTEAECWRKGSESPNTVAAPMCTTEDMAYLDSILLPVDLFARNEDAFEPNSAVDSTADVSTVIGFHGASMDEPVLHLLSDRYDTYLTYDDEELSIGSDNDGSTTP</sequence>
<dbReference type="AlphaFoldDB" id="A0A024U9Y5"/>
<name>A0A024U9Y5_9STRA</name>
<dbReference type="RefSeq" id="XP_008868404.1">
    <property type="nucleotide sequence ID" value="XM_008870182.1"/>
</dbReference>
<dbReference type="EMBL" id="QUSY01000160">
    <property type="protein sequence ID" value="RHY32131.1"/>
    <property type="molecule type" value="Genomic_DNA"/>
</dbReference>
<reference evidence="1" key="1">
    <citation type="submission" date="2013-12" db="EMBL/GenBank/DDBJ databases">
        <title>The Genome Sequence of Aphanomyces invadans NJM9701.</title>
        <authorList>
            <consortium name="The Broad Institute Genomics Platform"/>
            <person name="Russ C."/>
            <person name="Tyler B."/>
            <person name="van West P."/>
            <person name="Dieguez-Uribeondo J."/>
            <person name="Young S.K."/>
            <person name="Zeng Q."/>
            <person name="Gargeya S."/>
            <person name="Fitzgerald M."/>
            <person name="Abouelleil A."/>
            <person name="Alvarado L."/>
            <person name="Chapman S.B."/>
            <person name="Gainer-Dewar J."/>
            <person name="Goldberg J."/>
            <person name="Griggs A."/>
            <person name="Gujja S."/>
            <person name="Hansen M."/>
            <person name="Howarth C."/>
            <person name="Imamovic A."/>
            <person name="Ireland A."/>
            <person name="Larimer J."/>
            <person name="McCowan C."/>
            <person name="Murphy C."/>
            <person name="Pearson M."/>
            <person name="Poon T.W."/>
            <person name="Priest M."/>
            <person name="Roberts A."/>
            <person name="Saif S."/>
            <person name="Shea T."/>
            <person name="Sykes S."/>
            <person name="Wortman J."/>
            <person name="Nusbaum C."/>
            <person name="Birren B."/>
        </authorList>
    </citation>
    <scope>NUCLEOTIDE SEQUENCE [LARGE SCALE GENOMIC DNA]</scope>
    <source>
        <strain evidence="1">NJM9701</strain>
    </source>
</reference>
<dbReference type="OrthoDB" id="62955at2759"/>
<reference evidence="2 3" key="2">
    <citation type="submission" date="2018-08" db="EMBL/GenBank/DDBJ databases">
        <title>Aphanomyces genome sequencing and annotation.</title>
        <authorList>
            <person name="Minardi D."/>
            <person name="Oidtmann B."/>
            <person name="Van Der Giezen M."/>
            <person name="Studholme D.J."/>
        </authorList>
    </citation>
    <scope>NUCLEOTIDE SEQUENCE [LARGE SCALE GENOMIC DNA]</scope>
    <source>
        <strain evidence="2 3">NJM0002</strain>
    </source>
</reference>
<organism evidence="1">
    <name type="scientific">Aphanomyces invadans</name>
    <dbReference type="NCBI Taxonomy" id="157072"/>
    <lineage>
        <taxon>Eukaryota</taxon>
        <taxon>Sar</taxon>
        <taxon>Stramenopiles</taxon>
        <taxon>Oomycota</taxon>
        <taxon>Saprolegniomycetes</taxon>
        <taxon>Saprolegniales</taxon>
        <taxon>Verrucalvaceae</taxon>
        <taxon>Aphanomyces</taxon>
    </lineage>
</organism>
<evidence type="ECO:0000313" key="1">
    <source>
        <dbReference type="EMBL" id="ETW03020.1"/>
    </source>
</evidence>
<dbReference type="GeneID" id="20082502"/>
<gene>
    <name evidence="2" type="ORF">DYB32_002837</name>
    <name evidence="1" type="ORF">H310_05452</name>
</gene>
<dbReference type="eggNOG" id="ENOG502S09V">
    <property type="taxonomic scope" value="Eukaryota"/>
</dbReference>